<reference evidence="2" key="1">
    <citation type="submission" date="2018-11" db="EMBL/GenBank/DDBJ databases">
        <authorList>
            <consortium name="Genoscope - CEA"/>
            <person name="William W."/>
        </authorList>
    </citation>
    <scope>NUCLEOTIDE SEQUENCE</scope>
</reference>
<organism evidence="2">
    <name type="scientific">Brassica oleracea</name>
    <name type="common">Wild cabbage</name>
    <dbReference type="NCBI Taxonomy" id="3712"/>
    <lineage>
        <taxon>Eukaryota</taxon>
        <taxon>Viridiplantae</taxon>
        <taxon>Streptophyta</taxon>
        <taxon>Embryophyta</taxon>
        <taxon>Tracheophyta</taxon>
        <taxon>Spermatophyta</taxon>
        <taxon>Magnoliopsida</taxon>
        <taxon>eudicotyledons</taxon>
        <taxon>Gunneridae</taxon>
        <taxon>Pentapetalae</taxon>
        <taxon>rosids</taxon>
        <taxon>malvids</taxon>
        <taxon>Brassicales</taxon>
        <taxon>Brassicaceae</taxon>
        <taxon>Brassiceae</taxon>
        <taxon>Brassica</taxon>
    </lineage>
</organism>
<protein>
    <submittedName>
        <fullName evidence="2">Uncharacterized protein</fullName>
    </submittedName>
</protein>
<dbReference type="EMBL" id="LR031880">
    <property type="protein sequence ID" value="VDD59754.1"/>
    <property type="molecule type" value="Genomic_DNA"/>
</dbReference>
<feature type="compositionally biased region" description="Polar residues" evidence="1">
    <location>
        <begin position="28"/>
        <end position="45"/>
    </location>
</feature>
<name>A0A3P6GMU3_BRAOL</name>
<proteinExistence type="predicted"/>
<dbReference type="AlphaFoldDB" id="A0A3P6GMU3"/>
<feature type="region of interest" description="Disordered" evidence="1">
    <location>
        <begin position="1"/>
        <end position="93"/>
    </location>
</feature>
<evidence type="ECO:0000256" key="1">
    <source>
        <dbReference type="SAM" id="MobiDB-lite"/>
    </source>
</evidence>
<gene>
    <name evidence="2" type="ORF">BOLC6T35207H</name>
</gene>
<evidence type="ECO:0000313" key="2">
    <source>
        <dbReference type="EMBL" id="VDD59754.1"/>
    </source>
</evidence>
<feature type="compositionally biased region" description="Basic and acidic residues" evidence="1">
    <location>
        <begin position="65"/>
        <end position="93"/>
    </location>
</feature>
<sequence length="114" mass="13101">MTFESQSDQDGARSVTRAEYEETKQAFGATSRSEVANPLRTQPLVNNFRESERPGWSEVRNPRTIRRDEAESRSDVPERGGEPALEAERPMERPYEPVRASLLLIKNLCFIWAF</sequence>
<accession>A0A3P6GMU3</accession>